<feature type="transmembrane region" description="Helical" evidence="9">
    <location>
        <begin position="301"/>
        <end position="320"/>
    </location>
</feature>
<comment type="similarity">
    <text evidence="3 9">Belongs to the riboflavin transporter family.</text>
</comment>
<gene>
    <name evidence="10" type="ORF">OXX778_LOCUS9690</name>
</gene>
<feature type="transmembrane region" description="Helical" evidence="9">
    <location>
        <begin position="20"/>
        <end position="42"/>
    </location>
</feature>
<dbReference type="GO" id="GO:0032217">
    <property type="term" value="F:riboflavin transmembrane transporter activity"/>
    <property type="evidence" value="ECO:0007669"/>
    <property type="project" value="UniProtKB-UniRule"/>
</dbReference>
<keyword evidence="8 9" id="KW-0472">Membrane</keyword>
<feature type="transmembrane region" description="Helical" evidence="9">
    <location>
        <begin position="332"/>
        <end position="354"/>
    </location>
</feature>
<proteinExistence type="inferred from homology"/>
<comment type="caution">
    <text evidence="10">The sequence shown here is derived from an EMBL/GenBank/DDBJ whole genome shotgun (WGS) entry which is preliminary data.</text>
</comment>
<dbReference type="AlphaFoldDB" id="A0A813XC74"/>
<keyword evidence="4 9" id="KW-0813">Transport</keyword>
<comment type="subcellular location">
    <subcellularLocation>
        <location evidence="2 9">Cell membrane</location>
        <topology evidence="2 9">Multi-pass membrane protein</topology>
    </subcellularLocation>
</comment>
<feature type="transmembrane region" description="Helical" evidence="9">
    <location>
        <begin position="428"/>
        <end position="457"/>
    </location>
</feature>
<dbReference type="Pfam" id="PF06237">
    <property type="entry name" value="SLC52_ribofla_tr"/>
    <property type="match status" value="1"/>
</dbReference>
<evidence type="ECO:0000256" key="7">
    <source>
        <dbReference type="ARBA" id="ARBA00022989"/>
    </source>
</evidence>
<evidence type="ECO:0000256" key="2">
    <source>
        <dbReference type="ARBA" id="ARBA00004651"/>
    </source>
</evidence>
<evidence type="ECO:0000256" key="9">
    <source>
        <dbReference type="RuleBase" id="RU368035"/>
    </source>
</evidence>
<evidence type="ECO:0000256" key="8">
    <source>
        <dbReference type="ARBA" id="ARBA00023136"/>
    </source>
</evidence>
<feature type="transmembrane region" description="Helical" evidence="9">
    <location>
        <begin position="103"/>
        <end position="123"/>
    </location>
</feature>
<feature type="transmembrane region" description="Helical" evidence="9">
    <location>
        <begin position="54"/>
        <end position="77"/>
    </location>
</feature>
<dbReference type="PANTHER" id="PTHR12929:SF10">
    <property type="entry name" value="RIBOFLAVIN TRANSPORTER"/>
    <property type="match status" value="1"/>
</dbReference>
<keyword evidence="7 9" id="KW-1133">Transmembrane helix</keyword>
<keyword evidence="11" id="KW-1185">Reference proteome</keyword>
<dbReference type="GO" id="GO:0005886">
    <property type="term" value="C:plasma membrane"/>
    <property type="evidence" value="ECO:0007669"/>
    <property type="project" value="UniProtKB-SubCell"/>
</dbReference>
<feature type="transmembrane region" description="Helical" evidence="9">
    <location>
        <begin position="393"/>
        <end position="416"/>
    </location>
</feature>
<evidence type="ECO:0000256" key="4">
    <source>
        <dbReference type="ARBA" id="ARBA00022448"/>
    </source>
</evidence>
<evidence type="ECO:0000256" key="3">
    <source>
        <dbReference type="ARBA" id="ARBA00006366"/>
    </source>
</evidence>
<protein>
    <recommendedName>
        <fullName evidence="9">Riboflavin transporter</fullName>
    </recommendedName>
</protein>
<accession>A0A813XC74</accession>
<dbReference type="PANTHER" id="PTHR12929">
    <property type="entry name" value="SOLUTE CARRIER FAMILY 52"/>
    <property type="match status" value="1"/>
</dbReference>
<feature type="transmembrane region" description="Helical" evidence="9">
    <location>
        <begin position="135"/>
        <end position="160"/>
    </location>
</feature>
<feature type="transmembrane region" description="Helical" evidence="9">
    <location>
        <begin position="361"/>
        <end position="381"/>
    </location>
</feature>
<keyword evidence="6 9" id="KW-0812">Transmembrane</keyword>
<dbReference type="OrthoDB" id="9995836at2759"/>
<reference evidence="10" key="1">
    <citation type="submission" date="2021-02" db="EMBL/GenBank/DDBJ databases">
        <authorList>
            <person name="Nowell W R."/>
        </authorList>
    </citation>
    <scope>NUCLEOTIDE SEQUENCE</scope>
    <source>
        <strain evidence="10">Ploen Becks lab</strain>
    </source>
</reference>
<evidence type="ECO:0000313" key="11">
    <source>
        <dbReference type="Proteomes" id="UP000663879"/>
    </source>
</evidence>
<keyword evidence="5 9" id="KW-1003">Cell membrane</keyword>
<comment type="catalytic activity">
    <reaction evidence="1 9">
        <text>riboflavin(in) = riboflavin(out)</text>
        <dbReference type="Rhea" id="RHEA:35015"/>
        <dbReference type="ChEBI" id="CHEBI:57986"/>
    </reaction>
</comment>
<evidence type="ECO:0000256" key="1">
    <source>
        <dbReference type="ARBA" id="ARBA00000215"/>
    </source>
</evidence>
<name>A0A813XC74_9BILA</name>
<dbReference type="Proteomes" id="UP000663879">
    <property type="component" value="Unassembled WGS sequence"/>
</dbReference>
<feature type="transmembrane region" description="Helical" evidence="9">
    <location>
        <begin position="167"/>
        <end position="188"/>
    </location>
</feature>
<feature type="transmembrane region" description="Helical" evidence="9">
    <location>
        <begin position="221"/>
        <end position="242"/>
    </location>
</feature>
<evidence type="ECO:0000256" key="6">
    <source>
        <dbReference type="ARBA" id="ARBA00022692"/>
    </source>
</evidence>
<dbReference type="EMBL" id="CAJNOC010001452">
    <property type="protein sequence ID" value="CAF0866119.1"/>
    <property type="molecule type" value="Genomic_DNA"/>
</dbReference>
<evidence type="ECO:0000256" key="5">
    <source>
        <dbReference type="ARBA" id="ARBA00022475"/>
    </source>
</evidence>
<comment type="function">
    <text evidence="9">Plasma membrane transporter mediating the uptake by cells of the water soluble vitamin B2/riboflavin that plays a key role in biochemical oxidation-reduction reactions of the carbohydrate, lipid, and amino acid metabolism.</text>
</comment>
<sequence length="470" mass="53226">MSFIASTIKKTKRHLKDVHLGLFIVSIIFGISSWVVFSGIWVESSLLIKKLPEGWQIPSIIGAVSQFAQIGPILYFLMKCKCLSCIKQKWAKDAKKFSVPDRYIIYALFFVGLLSSFFLAFTWDKTLFLFGKERSVYFFVCIFFLALLDCTCTIVFLTYIGKFKGNYITGLYIGEGISSLLPSVFALMQGIGEDWQSECTNSTLIENHHVELSVNEPRFSVFVYFLLLFLTIVVSFMAFLSLEFLSCLRKEKLNSKLEKKSKELKMIKAYKDMDYADDGILYSLVGNNQVLKEKKNLDKGLLLLGITIVSFVMYGFIPGLSSYSALPYGNNIMHLCSTLYLIVQPISSLIATFYELKSTRSIFITLITALVFSSYIFISSLMGPCPLLVNHFLGGYIMVTAWISTSTLLMFLRCCITNSLKRNHGEKSLVWCGLLTQFGQFLGSILISLLITVFKIFKETSCDNMHLCKT</sequence>
<organism evidence="10 11">
    <name type="scientific">Brachionus calyciflorus</name>
    <dbReference type="NCBI Taxonomy" id="104777"/>
    <lineage>
        <taxon>Eukaryota</taxon>
        <taxon>Metazoa</taxon>
        <taxon>Spiralia</taxon>
        <taxon>Gnathifera</taxon>
        <taxon>Rotifera</taxon>
        <taxon>Eurotatoria</taxon>
        <taxon>Monogononta</taxon>
        <taxon>Pseudotrocha</taxon>
        <taxon>Ploima</taxon>
        <taxon>Brachionidae</taxon>
        <taxon>Brachionus</taxon>
    </lineage>
</organism>
<dbReference type="InterPro" id="IPR009357">
    <property type="entry name" value="Riboflavin_transptr"/>
</dbReference>
<evidence type="ECO:0000313" key="10">
    <source>
        <dbReference type="EMBL" id="CAF0866119.1"/>
    </source>
</evidence>